<feature type="compositionally biased region" description="Basic and acidic residues" evidence="1">
    <location>
        <begin position="14"/>
        <end position="28"/>
    </location>
</feature>
<evidence type="ECO:0000256" key="1">
    <source>
        <dbReference type="SAM" id="MobiDB-lite"/>
    </source>
</evidence>
<comment type="caution">
    <text evidence="2">The sequence shown here is derived from an EMBL/GenBank/DDBJ whole genome shotgun (WGS) entry which is preliminary data.</text>
</comment>
<sequence length="65" mass="7745">MGFLSPKYPPGSEPPKRRSRADVKAEQRQIARDVDLQNRLDELRDAHKQQCEEFWRDFDKTNNTK</sequence>
<proteinExistence type="predicted"/>
<evidence type="ECO:0000313" key="2">
    <source>
        <dbReference type="EMBL" id="MBB6440097.1"/>
    </source>
</evidence>
<dbReference type="EMBL" id="JACHEM010000038">
    <property type="protein sequence ID" value="MBB6440097.1"/>
    <property type="molecule type" value="Genomic_DNA"/>
</dbReference>
<accession>A0A7X0LTB9</accession>
<organism evidence="2 3">
    <name type="scientific">Streptomyces candidus</name>
    <dbReference type="NCBI Taxonomy" id="67283"/>
    <lineage>
        <taxon>Bacteria</taxon>
        <taxon>Bacillati</taxon>
        <taxon>Actinomycetota</taxon>
        <taxon>Actinomycetes</taxon>
        <taxon>Kitasatosporales</taxon>
        <taxon>Streptomycetaceae</taxon>
        <taxon>Streptomyces</taxon>
    </lineage>
</organism>
<dbReference type="RefSeq" id="WP_185036560.1">
    <property type="nucleotide sequence ID" value="NZ_BNBN01000053.1"/>
</dbReference>
<protein>
    <submittedName>
        <fullName evidence="2">Uncharacterized protein</fullName>
    </submittedName>
</protein>
<dbReference type="Proteomes" id="UP000540423">
    <property type="component" value="Unassembled WGS sequence"/>
</dbReference>
<dbReference type="AlphaFoldDB" id="A0A7X0LTB9"/>
<feature type="region of interest" description="Disordered" evidence="1">
    <location>
        <begin position="1"/>
        <end position="28"/>
    </location>
</feature>
<name>A0A7X0LTB9_9ACTN</name>
<keyword evidence="3" id="KW-1185">Reference proteome</keyword>
<reference evidence="2 3" key="1">
    <citation type="submission" date="2020-08" db="EMBL/GenBank/DDBJ databases">
        <title>Genomic Encyclopedia of Type Strains, Phase IV (KMG-IV): sequencing the most valuable type-strain genomes for metagenomic binning, comparative biology and taxonomic classification.</title>
        <authorList>
            <person name="Goeker M."/>
        </authorList>
    </citation>
    <scope>NUCLEOTIDE SEQUENCE [LARGE SCALE GENOMIC DNA]</scope>
    <source>
        <strain evidence="2 3">DSM 40141</strain>
    </source>
</reference>
<gene>
    <name evidence="2" type="ORF">HNQ79_006610</name>
</gene>
<evidence type="ECO:0000313" key="3">
    <source>
        <dbReference type="Proteomes" id="UP000540423"/>
    </source>
</evidence>